<feature type="region of interest" description="Disordered" evidence="1">
    <location>
        <begin position="98"/>
        <end position="168"/>
    </location>
</feature>
<dbReference type="Proteomes" id="UP000823388">
    <property type="component" value="Chromosome 2N"/>
</dbReference>
<accession>A0A8T0VL24</accession>
<evidence type="ECO:0000313" key="4">
    <source>
        <dbReference type="Proteomes" id="UP000823388"/>
    </source>
</evidence>
<feature type="transmembrane region" description="Helical" evidence="2">
    <location>
        <begin position="6"/>
        <end position="29"/>
    </location>
</feature>
<gene>
    <name evidence="3" type="ORF">PVAP13_2NG282300</name>
</gene>
<dbReference type="EMBL" id="CM029040">
    <property type="protein sequence ID" value="KAG2633243.1"/>
    <property type="molecule type" value="Genomic_DNA"/>
</dbReference>
<feature type="compositionally biased region" description="Low complexity" evidence="1">
    <location>
        <begin position="109"/>
        <end position="120"/>
    </location>
</feature>
<evidence type="ECO:0000256" key="2">
    <source>
        <dbReference type="SAM" id="Phobius"/>
    </source>
</evidence>
<proteinExistence type="predicted"/>
<sequence length="231" mass="24999">MVKVGFLSLSNMLVLILIFFFFYRFFAALGHSDEGRRRRGATAALGRGAGPRRRGAEATLGGGSARPRRRRSCSSPPRHGAGRRRRWARSRWCDRWKKPTRGAGGNGSSGRARAWRSPARCATSASDKGAGAAGVLGHGSLRARSGTGGSDQREVRRHRRPVARKVEQAARGTALRPWWLEPAGGLVERRRRSGAAATWTSCGGLARRGWPGRLSRLCFVFLNGLLGAGVG</sequence>
<reference evidence="3" key="1">
    <citation type="submission" date="2020-05" db="EMBL/GenBank/DDBJ databases">
        <title>WGS assembly of Panicum virgatum.</title>
        <authorList>
            <person name="Lovell J.T."/>
            <person name="Jenkins J."/>
            <person name="Shu S."/>
            <person name="Juenger T.E."/>
            <person name="Schmutz J."/>
        </authorList>
    </citation>
    <scope>NUCLEOTIDE SEQUENCE</scope>
    <source>
        <strain evidence="3">AP13</strain>
    </source>
</reference>
<feature type="region of interest" description="Disordered" evidence="1">
    <location>
        <begin position="37"/>
        <end position="86"/>
    </location>
</feature>
<keyword evidence="2" id="KW-0472">Membrane</keyword>
<dbReference type="AlphaFoldDB" id="A0A8T0VL24"/>
<evidence type="ECO:0000313" key="3">
    <source>
        <dbReference type="EMBL" id="KAG2633243.1"/>
    </source>
</evidence>
<evidence type="ECO:0000256" key="1">
    <source>
        <dbReference type="SAM" id="MobiDB-lite"/>
    </source>
</evidence>
<comment type="caution">
    <text evidence="3">The sequence shown here is derived from an EMBL/GenBank/DDBJ whole genome shotgun (WGS) entry which is preliminary data.</text>
</comment>
<protein>
    <submittedName>
        <fullName evidence="3">Uncharacterized protein</fullName>
    </submittedName>
</protein>
<organism evidence="3 4">
    <name type="scientific">Panicum virgatum</name>
    <name type="common">Blackwell switchgrass</name>
    <dbReference type="NCBI Taxonomy" id="38727"/>
    <lineage>
        <taxon>Eukaryota</taxon>
        <taxon>Viridiplantae</taxon>
        <taxon>Streptophyta</taxon>
        <taxon>Embryophyta</taxon>
        <taxon>Tracheophyta</taxon>
        <taxon>Spermatophyta</taxon>
        <taxon>Magnoliopsida</taxon>
        <taxon>Liliopsida</taxon>
        <taxon>Poales</taxon>
        <taxon>Poaceae</taxon>
        <taxon>PACMAD clade</taxon>
        <taxon>Panicoideae</taxon>
        <taxon>Panicodae</taxon>
        <taxon>Paniceae</taxon>
        <taxon>Panicinae</taxon>
        <taxon>Panicum</taxon>
        <taxon>Panicum sect. Hiantes</taxon>
    </lineage>
</organism>
<keyword evidence="4" id="KW-1185">Reference proteome</keyword>
<keyword evidence="2" id="KW-1133">Transmembrane helix</keyword>
<keyword evidence="2" id="KW-0812">Transmembrane</keyword>
<name>A0A8T0VL24_PANVG</name>